<sequence length="1817" mass="213839">MQNTSKIPNIPNTLVKNFFIAGVNQKTLAKKKATEIAPEVLFSMYQSKERVSSYLQFVFPEKIAVEYSSIEPRFFTFMTTDQEGFNTYIHVLIFFEEVNEAEISRNDFDILTEILRKQHLNKKDHNRNPKSITREGSNGAVHVHGGGDSYGTLFNQHRRELQEKFKSRNEAATQLNAQEISSLHDIIEVNKETKVFSGLSVPKTPHAKVNNILQNFKDDKTKNHRMKEQETKDKLEKLKSKINIHGGASNVNVLLSNISGNQSDYRAASYIQGGATQKNLADASATHTLRIEETKSYTFQTLINETKMQKQRTNNLLSAQQPEEYQPKSLLYQRPKSNAIKVVQESADRYSMQLNDNDKNIYDDQNGNNIPSSTLKSSYQAKVLPKGYDDYYGMNRSNQVPTFGGGGITHQEDPYARFSEESDEEDEFDDEYMKQNNLFFDRNTSNFGKRQSIMVSEQDDKLEYLYEKKSYVPVALCLETETEYHDVFRKILLTLFDEIRVPDDVLVNKIYENRRLAFAELVAHLAFLRTIPAPSFNSVYNIFLFNKLFTIKENTIDQLPNKNTYAIKILFDVLDVKSIFYCWKALLFDKSVRSNYHHNYQFQLVLVSSQYSLQFYVAEALKQLLFPLTWQNTYIQPGNENLAGHCDGTIVCLYGSNSVKIGFDFFEEMSPEMAVVDIDACYTNSIELPTIPDETMYIRLLNLLKNSRISQYDKAYPDTHMPESEDFVNQVREAFFGVLKPFLSRVDHYIDKSIDSNQAYFQKYFNHAQFLDDFSDYGDVHYRFAKELIQSSQFVHFCDDFFNDELNNYKVLKAIFKSRGELNDSPDTSVKIQIPNIFDSVSPDDAKILNFNKIWPETEPIVFNFRMPSDEQRFMLFEKILFMNEESLAKREKLVSRETNEHIIQNKDNLMYDQIIQDIKKMYPIKLKGIHQKYHDQNMKMLQQNLKRRQQALDSTKNANNGLKKLPTFFKNQESNSRYMQSRPSLDGTRLAIDIVNLNMRPRGSMRVTELDQRFPMFGQNLQSQKKTDLSGSKLQLDLISNDDFNGSSTVMNNNSFIELEYQRIKNCKRRISRLMYGKQGLMTFLHHIFGLLSEDQMKRVNYYFALKDQLRKLMDVERKLSQKQKEEKLNITIREENEDDADHSPTSREINLGSIRDRTKTQNMNPRQRKPPTKSPISSNNIDLFRRQITNPNIQNSVNGASGMKSVTTTASKIFKEKSDWINIENWQYYGCAIKRTSQFILFKTKMYETFECPDEGYSMIWKDLLKYPANQTEFFPLSKFMHIWQNLTQSQQEEQFIKLGQKQSRPFIQTICQDFIKQNKMRDQSTIISEQQYQSQERQNDENIFREATIDKNWVTIRQEKKDRELMQRQRLQHQKSSNNFSALSSRQSNQPDQKSLKKQNTKNDSRGSNVSEMIKQKLEKRRNPYSTIGSKNDMNDDSKDRTMYSQSGRSFFSEIETIFKMPSTESKADLNSSNSSMTHQDSQSILIDYNLSKSKPNREPIIPYQKMNNPEKVSQNLLLKIIKFWEQNSKYIEKKGQFKESELSRIQEEMKVYDKYFEYLRDYHPEVNTEIEKQVFFLNLYNFLVLYYLALFMFSNPDIIAKLTNYNMWQSFLLNCKVKLCNHTINAFSIKHSILRYKLDQPNISEFMLQTPQMEFYCQRFQIQTPDPLICFGFFIPIKKTSRLKVFNTMDFHEQLRQRAEEFLLKKLRFKNDSRFLFVPKLLDMYFKDLNQEDYIEVFRYIENRYILQNKSHFYRIYQSEGNSDVAKFLKELDQSDIDKNKIIIEPREFNWTFYPSRMKKLFHRPTPSMTPAI</sequence>
<evidence type="ECO:0000313" key="4">
    <source>
        <dbReference type="Proteomes" id="UP000039865"/>
    </source>
</evidence>
<organism evidence="3 4">
    <name type="scientific">Stylonychia lemnae</name>
    <name type="common">Ciliate</name>
    <dbReference type="NCBI Taxonomy" id="5949"/>
    <lineage>
        <taxon>Eukaryota</taxon>
        <taxon>Sar</taxon>
        <taxon>Alveolata</taxon>
        <taxon>Ciliophora</taxon>
        <taxon>Intramacronucleata</taxon>
        <taxon>Spirotrichea</taxon>
        <taxon>Stichotrichia</taxon>
        <taxon>Sporadotrichida</taxon>
        <taxon>Oxytrichidae</taxon>
        <taxon>Stylonychinae</taxon>
        <taxon>Stylonychia</taxon>
    </lineage>
</organism>
<keyword evidence="4" id="KW-1185">Reference proteome</keyword>
<feature type="region of interest" description="Disordered" evidence="1">
    <location>
        <begin position="1369"/>
        <end position="1446"/>
    </location>
</feature>
<evidence type="ECO:0000313" key="3">
    <source>
        <dbReference type="EMBL" id="CDW74785.1"/>
    </source>
</evidence>
<feature type="compositionally biased region" description="Basic and acidic residues" evidence="1">
    <location>
        <begin position="1436"/>
        <end position="1445"/>
    </location>
</feature>
<dbReference type="SMART" id="SM00799">
    <property type="entry name" value="DENN"/>
    <property type="match status" value="1"/>
</dbReference>
<proteinExistence type="predicted"/>
<feature type="region of interest" description="Disordered" evidence="1">
    <location>
        <begin position="121"/>
        <end position="141"/>
    </location>
</feature>
<accession>A0A077ZY29</accession>
<dbReference type="EMBL" id="CCKQ01003661">
    <property type="protein sequence ID" value="CDW74785.1"/>
    <property type="molecule type" value="Genomic_DNA"/>
</dbReference>
<dbReference type="Proteomes" id="UP000039865">
    <property type="component" value="Unassembled WGS sequence"/>
</dbReference>
<dbReference type="Gene3D" id="3.40.50.11500">
    <property type="match status" value="1"/>
</dbReference>
<dbReference type="InterPro" id="IPR001194">
    <property type="entry name" value="cDENN_dom"/>
</dbReference>
<dbReference type="Pfam" id="PF04784">
    <property type="entry name" value="DUF547"/>
    <property type="match status" value="1"/>
</dbReference>
<evidence type="ECO:0000259" key="2">
    <source>
        <dbReference type="SMART" id="SM00799"/>
    </source>
</evidence>
<dbReference type="InterPro" id="IPR006869">
    <property type="entry name" value="DUF547"/>
</dbReference>
<feature type="region of interest" description="Disordered" evidence="1">
    <location>
        <begin position="1132"/>
        <end position="1181"/>
    </location>
</feature>
<gene>
    <name evidence="3" type="primary">Contig14767.g15732</name>
    <name evidence="3" type="ORF">STYLEM_3768</name>
</gene>
<feature type="domain" description="cDENN" evidence="2">
    <location>
        <begin position="471"/>
        <end position="681"/>
    </location>
</feature>
<dbReference type="OrthoDB" id="206724at2759"/>
<dbReference type="InParanoid" id="A0A077ZY29"/>
<evidence type="ECO:0000256" key="1">
    <source>
        <dbReference type="SAM" id="MobiDB-lite"/>
    </source>
</evidence>
<dbReference type="InterPro" id="IPR043153">
    <property type="entry name" value="DENN_C"/>
</dbReference>
<dbReference type="Pfam" id="PF02141">
    <property type="entry name" value="DENN"/>
    <property type="match status" value="1"/>
</dbReference>
<reference evidence="3 4" key="1">
    <citation type="submission" date="2014-06" db="EMBL/GenBank/DDBJ databases">
        <authorList>
            <person name="Swart Estienne"/>
        </authorList>
    </citation>
    <scope>NUCLEOTIDE SEQUENCE [LARGE SCALE GENOMIC DNA]</scope>
    <source>
        <strain evidence="3 4">130c</strain>
    </source>
</reference>
<feature type="compositionally biased region" description="Polar residues" evidence="1">
    <location>
        <begin position="1377"/>
        <end position="1396"/>
    </location>
</feature>
<name>A0A077ZY29_STYLE</name>
<protein>
    <recommendedName>
        <fullName evidence="2">cDENN domain-containing protein</fullName>
    </recommendedName>
</protein>